<dbReference type="Proteomes" id="UP000186922">
    <property type="component" value="Unassembled WGS sequence"/>
</dbReference>
<evidence type="ECO:0000259" key="2">
    <source>
        <dbReference type="PROSITE" id="PS51465"/>
    </source>
</evidence>
<evidence type="ECO:0000256" key="1">
    <source>
        <dbReference type="SAM" id="MobiDB-lite"/>
    </source>
</evidence>
<accession>A0A1D1UPP8</accession>
<dbReference type="AlphaFoldDB" id="A0A1D1UPP8"/>
<name>A0A1D1UPP8_RAMVA</name>
<feature type="domain" description="Kazal-like" evidence="2">
    <location>
        <begin position="274"/>
        <end position="325"/>
    </location>
</feature>
<dbReference type="PROSITE" id="PS51465">
    <property type="entry name" value="KAZAL_2"/>
    <property type="match status" value="1"/>
</dbReference>
<feature type="compositionally biased region" description="Polar residues" evidence="1">
    <location>
        <begin position="495"/>
        <end position="510"/>
    </location>
</feature>
<feature type="region of interest" description="Disordered" evidence="1">
    <location>
        <begin position="494"/>
        <end position="516"/>
    </location>
</feature>
<dbReference type="OrthoDB" id="328123at2759"/>
<reference evidence="3 4" key="1">
    <citation type="journal article" date="2016" name="Nat. Commun.">
        <title>Extremotolerant tardigrade genome and improved radiotolerance of human cultured cells by tardigrade-unique protein.</title>
        <authorList>
            <person name="Hashimoto T."/>
            <person name="Horikawa D.D."/>
            <person name="Saito Y."/>
            <person name="Kuwahara H."/>
            <person name="Kozuka-Hata H."/>
            <person name="Shin-I T."/>
            <person name="Minakuchi Y."/>
            <person name="Ohishi K."/>
            <person name="Motoyama A."/>
            <person name="Aizu T."/>
            <person name="Enomoto A."/>
            <person name="Kondo K."/>
            <person name="Tanaka S."/>
            <person name="Hara Y."/>
            <person name="Koshikawa S."/>
            <person name="Sagara H."/>
            <person name="Miura T."/>
            <person name="Yokobori S."/>
            <person name="Miyagawa K."/>
            <person name="Suzuki Y."/>
            <person name="Kubo T."/>
            <person name="Oyama M."/>
            <person name="Kohara Y."/>
            <person name="Fujiyama A."/>
            <person name="Arakawa K."/>
            <person name="Katayama T."/>
            <person name="Toyoda A."/>
            <person name="Kunieda T."/>
        </authorList>
    </citation>
    <scope>NUCLEOTIDE SEQUENCE [LARGE SCALE GENOMIC DNA]</scope>
    <source>
        <strain evidence="3 4">YOKOZUNA-1</strain>
    </source>
</reference>
<dbReference type="InterPro" id="IPR002350">
    <property type="entry name" value="Kazal_dom"/>
</dbReference>
<dbReference type="SUPFAM" id="SSF100895">
    <property type="entry name" value="Kazal-type serine protease inhibitors"/>
    <property type="match status" value="2"/>
</dbReference>
<feature type="region of interest" description="Disordered" evidence="1">
    <location>
        <begin position="28"/>
        <end position="86"/>
    </location>
</feature>
<sequence length="516" mass="54747">MRMEFAMDILRLGLVISCLIGNAAVWGQSGRARQRSSQPLSNSRDRSSNQRFSKSQSVQNRQLNPTPRLAPAPPPSQPQVQQQLPVQQQMLQDNQAANMIRPLNFQLPPTNMFPQATPLAFNSPNEMSVSPMIPQISMIPANLQPQQPASFPFGPLSMNGVNPVAPQQRQFMQFMQPSFTGNGYGGQNNEFGDVPSSGATYSGFGDPYGGARDGEGDGLNSIYRSSFTDVNTMERNARYGGSSGGSSNGYAYPAMGNTYASPGYGGSYGSGQGNMNSVECLCTTDYIPVCGSDGITYINLCDFRCAKQQGRVVSSVTSRRGECAGTSTNNSIGVSWEVYNSPYYRPGDPCNWKCYKGTLTVCDQNGVVYVNACVFWKTNCRNGGTLTVTPCTTTASGAMVLDTDSTATATGGGIISAGGNFVGGSASAITVRGPSDSTVITISEPNSQKKFDFGGPFGEFPSAEKTSTTTAASAATTASDAFVFPSANGDAVVSLRQSDGTDPWSSSNKQVVIRQR</sequence>
<organism evidence="3 4">
    <name type="scientific">Ramazzottius varieornatus</name>
    <name type="common">Water bear</name>
    <name type="synonym">Tardigrade</name>
    <dbReference type="NCBI Taxonomy" id="947166"/>
    <lineage>
        <taxon>Eukaryota</taxon>
        <taxon>Metazoa</taxon>
        <taxon>Ecdysozoa</taxon>
        <taxon>Tardigrada</taxon>
        <taxon>Eutardigrada</taxon>
        <taxon>Parachela</taxon>
        <taxon>Hypsibioidea</taxon>
        <taxon>Ramazzottiidae</taxon>
        <taxon>Ramazzottius</taxon>
    </lineage>
</organism>
<gene>
    <name evidence="3" type="primary">RvY_01049-1</name>
    <name evidence="3" type="synonym">RvY_01049.1</name>
    <name evidence="3" type="ORF">RvY_01049</name>
</gene>
<evidence type="ECO:0000313" key="3">
    <source>
        <dbReference type="EMBL" id="GAU88333.1"/>
    </source>
</evidence>
<proteinExistence type="predicted"/>
<keyword evidence="4" id="KW-1185">Reference proteome</keyword>
<evidence type="ECO:0000313" key="4">
    <source>
        <dbReference type="Proteomes" id="UP000186922"/>
    </source>
</evidence>
<dbReference type="InterPro" id="IPR036058">
    <property type="entry name" value="Kazal_dom_sf"/>
</dbReference>
<dbReference type="CDD" id="cd00104">
    <property type="entry name" value="KAZAL_FS"/>
    <property type="match status" value="1"/>
</dbReference>
<dbReference type="Gene3D" id="3.30.60.30">
    <property type="match status" value="1"/>
</dbReference>
<protein>
    <recommendedName>
        <fullName evidence="2">Kazal-like domain-containing protein</fullName>
    </recommendedName>
</protein>
<dbReference type="PROSITE" id="PS00282">
    <property type="entry name" value="KAZAL_1"/>
    <property type="match status" value="1"/>
</dbReference>
<feature type="compositionally biased region" description="Polar residues" evidence="1">
    <location>
        <begin position="49"/>
        <end position="64"/>
    </location>
</feature>
<dbReference type="SMART" id="SM00280">
    <property type="entry name" value="KAZAL"/>
    <property type="match status" value="2"/>
</dbReference>
<dbReference type="EMBL" id="BDGG01000001">
    <property type="protein sequence ID" value="GAU88333.1"/>
    <property type="molecule type" value="Genomic_DNA"/>
</dbReference>
<dbReference type="Pfam" id="PF07648">
    <property type="entry name" value="Kazal_2"/>
    <property type="match status" value="2"/>
</dbReference>
<comment type="caution">
    <text evidence="3">The sequence shown here is derived from an EMBL/GenBank/DDBJ whole genome shotgun (WGS) entry which is preliminary data.</text>
</comment>
<feature type="compositionally biased region" description="Pro residues" evidence="1">
    <location>
        <begin position="68"/>
        <end position="77"/>
    </location>
</feature>